<feature type="domain" description="BIG2" evidence="2">
    <location>
        <begin position="1374"/>
        <end position="1445"/>
    </location>
</feature>
<dbReference type="SUPFAM" id="SSF49373">
    <property type="entry name" value="Invasin/intimin cell-adhesion fragments"/>
    <property type="match status" value="2"/>
</dbReference>
<dbReference type="Pfam" id="PF02368">
    <property type="entry name" value="Big_2"/>
    <property type="match status" value="2"/>
</dbReference>
<gene>
    <name evidence="3" type="ORF">DW972_10030</name>
</gene>
<accession>A0A413PWJ0</accession>
<dbReference type="InterPro" id="IPR003343">
    <property type="entry name" value="Big_2"/>
</dbReference>
<evidence type="ECO:0000256" key="1">
    <source>
        <dbReference type="SAM" id="MobiDB-lite"/>
    </source>
</evidence>
<evidence type="ECO:0000313" key="4">
    <source>
        <dbReference type="Proteomes" id="UP000286561"/>
    </source>
</evidence>
<feature type="region of interest" description="Disordered" evidence="1">
    <location>
        <begin position="1268"/>
        <end position="1288"/>
    </location>
</feature>
<feature type="domain" description="BIG2" evidence="2">
    <location>
        <begin position="1295"/>
        <end position="1371"/>
    </location>
</feature>
<evidence type="ECO:0000259" key="2">
    <source>
        <dbReference type="SMART" id="SM00635"/>
    </source>
</evidence>
<dbReference type="Proteomes" id="UP000286561">
    <property type="component" value="Unassembled WGS sequence"/>
</dbReference>
<proteinExistence type="predicted"/>
<comment type="caution">
    <text evidence="3">The sequence shown here is derived from an EMBL/GenBank/DDBJ whole genome shotgun (WGS) entry which is preliminary data.</text>
</comment>
<dbReference type="SMART" id="SM00635">
    <property type="entry name" value="BID_2"/>
    <property type="match status" value="2"/>
</dbReference>
<dbReference type="InterPro" id="IPR008964">
    <property type="entry name" value="Invasin/intimin_cell_adhesion"/>
</dbReference>
<dbReference type="EMBL" id="QSEP01000064">
    <property type="protein sequence ID" value="RGZ81620.1"/>
    <property type="molecule type" value="Genomic_DNA"/>
</dbReference>
<dbReference type="InterPro" id="IPR008930">
    <property type="entry name" value="Terpenoid_cyclase/PrenylTrfase"/>
</dbReference>
<name>A0A413PWJ0_9FIRM</name>
<reference evidence="3 4" key="1">
    <citation type="submission" date="2018-08" db="EMBL/GenBank/DDBJ databases">
        <title>A genome reference for cultivated species of the human gut microbiota.</title>
        <authorList>
            <person name="Zou Y."/>
            <person name="Xue W."/>
            <person name="Luo G."/>
        </authorList>
    </citation>
    <scope>NUCLEOTIDE SEQUENCE [LARGE SCALE GENOMIC DNA]</scope>
    <source>
        <strain evidence="3 4">AM48-23BH</strain>
    </source>
</reference>
<organism evidence="3 4">
    <name type="scientific">Anaerobutyricum hallii</name>
    <dbReference type="NCBI Taxonomy" id="39488"/>
    <lineage>
        <taxon>Bacteria</taxon>
        <taxon>Bacillati</taxon>
        <taxon>Bacillota</taxon>
        <taxon>Clostridia</taxon>
        <taxon>Lachnospirales</taxon>
        <taxon>Lachnospiraceae</taxon>
        <taxon>Anaerobutyricum</taxon>
    </lineage>
</organism>
<sequence length="1449" mass="163792">MSYDNNYPEQENTNTYALSPDLPDITSVNDYSERQMIYYNYHFYRNKSKMVCINGGEWYQVHQTEKSPELKLRKGINIIFLSGISPDQAKKVRDRDVNGTSYIYILYWDGDEDYKITKSSDASLKKIECYQAAYNMGEGKGLFANIPVNEKTNADGKTYKEISMKADEPYIWINAVPADSGASVWVDNSSELLGGYFKHLSSAQDYFDVKVTSADGKQTDTERIYIKWSAGGTDLKNLEVISGGTMEEKYTPITREYYVKMKESSGKIKFSYETMNGTTVRIYEDRQLKDTITQSGKYELEAEKGVREIQWEVTSQNGKSVSYSAYFVGEKEEGISSETKQRASDMIKKMEKNGYVKYLTQQEGADYWKTFGAAALGEKYLNGMLGYNVLKKNFSQSTDYSAVILELVMSGENPYDYLGVNYVKKLQEFNNSGDFGMYSANIWALSALQAAGAPVPKETVEIVKKQALSETFDLDMRGWALYATSLYKDTFTDKEYAKLIQSVKDIQIQKTTDMNGIDVTGVFENFYYTNRNIMSHACMVTGLTAIGIDTGKNEWKGRNGADPVSVLEKYQLSTGGWFYSPENPSQGGWNKDAVIAVGDLYNGSNVYTRYYLTPSRYKKLLDKAEKLLAGTITEGTKREALQKAYEEAEKYADENNVTSEHGDAYYALQEAMYAVDESVKPGVFLGTAKEREQVNAVIKAIDSISSYSYKDKTKLDSIKKQYDVLKEKRLFHYVTNADVLDKAHQYVNGIDTFLEKTEKIGKVNLTKTAKIERARKAYDFLNEQQKKEDAVQKAFQILSKAETKLKDAKTADNVVQAIKALGEIVTLDSEEDIESVRAAYESLTDSQKTFVTNIDKLKEQEDGLKKLQQQEENKEAAHKVSDLIDKIGRVTANSADDLRQARTAYDALENDEAKRMVSNYIQLEDGEKIYANLQHENIIYDVVDKASYEIGQIDTAYGESADITAENADAVREAVQKAENYIKEKEQEYAYFRLMLSNYMDLSAAKTALVQYELSEKTEASVEEFKQAVGEITGFGIEEQAVIERAEILYELLTEEDKLTVTEEYALLQQAEEAFSVWQAEFDNVQEVVYGTEQMGDVTITGAESYQEVKDAYDMLSEDAKKLLPDEIKERLSEAADTYQQLLAQQEKTEEVVKKIDDASIISDLSDEVAVKVARKAYDALENPYRVTNYETLLEEEKEILSLKKVQENQEFANTVITQINALKKVTLSDKEKVEAARRAYDGLTDAQKNLVDNLSVLEAAESQIESLQKQPLKPAQPQPAKKTETKKTSYKKIVLKKKSLKKTIYFNGKKQTYSLALFVNNKAVKAEKIKWKSSKRTIAAVSKNGKLTVKKAGKVTITASYKGKRYKYNLVIKKVQLKLKKKSITIKKGKAVQIKSVASPKRKIQYKSLDTKIASVTKKGKVVGKKKGKTKIRVSCNGLVRYCKVTVK</sequence>
<dbReference type="SUPFAM" id="SSF48239">
    <property type="entry name" value="Terpenoid cyclases/Protein prenyltransferases"/>
    <property type="match status" value="1"/>
</dbReference>
<dbReference type="Gene3D" id="2.60.40.1080">
    <property type="match status" value="2"/>
</dbReference>
<protein>
    <recommendedName>
        <fullName evidence="2">BIG2 domain-containing protein</fullName>
    </recommendedName>
</protein>
<feature type="compositionally biased region" description="Low complexity" evidence="1">
    <location>
        <begin position="1268"/>
        <end position="1281"/>
    </location>
</feature>
<evidence type="ECO:0000313" key="3">
    <source>
        <dbReference type="EMBL" id="RGZ81620.1"/>
    </source>
</evidence>